<dbReference type="InterPro" id="IPR027417">
    <property type="entry name" value="P-loop_NTPase"/>
</dbReference>
<evidence type="ECO:0000313" key="3">
    <source>
        <dbReference type="EMBL" id="RGL11551.1"/>
    </source>
</evidence>
<feature type="region of interest" description="Disordered" evidence="1">
    <location>
        <begin position="531"/>
        <end position="550"/>
    </location>
</feature>
<sequence length="550" mass="58609">MICIRSIELTNVKNVGHGRIEFRDSPFGTRVTGIYGQNGSGKTTVVDAFECVRALMCGEPLGQRSADLIGPALASATIEVELEVTRGSSTSLGLSDAVGASVAQGQPFFVGYSFSFDAPDGQARLVGETVAVRSQGVPKRVLYGCGYDQQGRGRGMLPASRWRALRALAGQDAELELMMAQRSVERRAASKVFCDAMTAFALAARERYEARQAAGKLSRSAGEAYANTLVPLMDCVTLAATFAKDKLVVCNTQRNAVLAFNVFTFSAPDSMQGPWAPGSPSSSPILRDVTLPVDKTTVVSAEVFQAVQATVATINRVLCQLVPGLSIEVRQLHDETLDCGAAGKRIEVLSRRGEVVVPFRTESEGIKKIVSMLGWLIDVYNDDSSCLVVDEIDSGVFEFLLGELLEVVSQRGRGQLIFTAHNLRALECLPSGCLVFTTVNPQNRYIRFRGSGASNNLRNQYLRAINLGGQKEPVYQPTNNADIDAAFFGAGCSADEDQVDFDDLLSRLAEGEGLLDLADAAAGAVPAADASAGAGTGAVADGDDSEVRHE</sequence>
<dbReference type="EMBL" id="QSRJ01000002">
    <property type="protein sequence ID" value="RGL11551.1"/>
    <property type="molecule type" value="Genomic_DNA"/>
</dbReference>
<accession>A0A3E4QWS6</accession>
<dbReference type="InterPro" id="IPR038729">
    <property type="entry name" value="Rad50/SbcC_AAA"/>
</dbReference>
<dbReference type="PANTHER" id="PTHR40396:SF1">
    <property type="entry name" value="ATPASE AAA-TYPE CORE DOMAIN-CONTAINING PROTEIN"/>
    <property type="match status" value="1"/>
</dbReference>
<dbReference type="GO" id="GO:0006302">
    <property type="term" value="P:double-strand break repair"/>
    <property type="evidence" value="ECO:0007669"/>
    <property type="project" value="InterPro"/>
</dbReference>
<comment type="caution">
    <text evidence="3">The sequence shown here is derived from an EMBL/GenBank/DDBJ whole genome shotgun (WGS) entry which is preliminary data.</text>
</comment>
<protein>
    <recommendedName>
        <fullName evidence="2">Rad50/SbcC-type AAA domain-containing protein</fullName>
    </recommendedName>
</protein>
<dbReference type="Gene3D" id="3.40.50.300">
    <property type="entry name" value="P-loop containing nucleotide triphosphate hydrolases"/>
    <property type="match status" value="1"/>
</dbReference>
<dbReference type="GO" id="GO:0016887">
    <property type="term" value="F:ATP hydrolysis activity"/>
    <property type="evidence" value="ECO:0007669"/>
    <property type="project" value="InterPro"/>
</dbReference>
<dbReference type="Proteomes" id="UP000260943">
    <property type="component" value="Unassembled WGS sequence"/>
</dbReference>
<name>A0A3E4QWS6_9ACTN</name>
<evidence type="ECO:0000313" key="4">
    <source>
        <dbReference type="Proteomes" id="UP000260943"/>
    </source>
</evidence>
<dbReference type="PANTHER" id="PTHR40396">
    <property type="entry name" value="ATPASE-LIKE PROTEIN"/>
    <property type="match status" value="1"/>
</dbReference>
<dbReference type="AlphaFoldDB" id="A0A3E4QWS6"/>
<feature type="compositionally biased region" description="Low complexity" evidence="1">
    <location>
        <begin position="531"/>
        <end position="540"/>
    </location>
</feature>
<dbReference type="RefSeq" id="WP_117678912.1">
    <property type="nucleotide sequence ID" value="NZ_QSRJ01000002.1"/>
</dbReference>
<gene>
    <name evidence="3" type="ORF">DXC81_01800</name>
</gene>
<reference evidence="3 4" key="1">
    <citation type="submission" date="2018-08" db="EMBL/GenBank/DDBJ databases">
        <title>A genome reference for cultivated species of the human gut microbiota.</title>
        <authorList>
            <person name="Zou Y."/>
            <person name="Xue W."/>
            <person name="Luo G."/>
        </authorList>
    </citation>
    <scope>NUCLEOTIDE SEQUENCE [LARGE SCALE GENOMIC DNA]</scope>
    <source>
        <strain evidence="3 4">TF08-14</strain>
    </source>
</reference>
<feature type="domain" description="Rad50/SbcC-type AAA" evidence="2">
    <location>
        <begin position="6"/>
        <end position="50"/>
    </location>
</feature>
<organism evidence="3 4">
    <name type="scientific">Collinsella tanakaei</name>
    <dbReference type="NCBI Taxonomy" id="626935"/>
    <lineage>
        <taxon>Bacteria</taxon>
        <taxon>Bacillati</taxon>
        <taxon>Actinomycetota</taxon>
        <taxon>Coriobacteriia</taxon>
        <taxon>Coriobacteriales</taxon>
        <taxon>Coriobacteriaceae</taxon>
        <taxon>Collinsella</taxon>
    </lineage>
</organism>
<dbReference type="Pfam" id="PF13476">
    <property type="entry name" value="AAA_23"/>
    <property type="match status" value="1"/>
</dbReference>
<dbReference type="SUPFAM" id="SSF52540">
    <property type="entry name" value="P-loop containing nucleoside triphosphate hydrolases"/>
    <property type="match status" value="1"/>
</dbReference>
<proteinExistence type="predicted"/>
<evidence type="ECO:0000259" key="2">
    <source>
        <dbReference type="Pfam" id="PF13476"/>
    </source>
</evidence>
<evidence type="ECO:0000256" key="1">
    <source>
        <dbReference type="SAM" id="MobiDB-lite"/>
    </source>
</evidence>